<feature type="compositionally biased region" description="Polar residues" evidence="1">
    <location>
        <begin position="37"/>
        <end position="46"/>
    </location>
</feature>
<keyword evidence="3" id="KW-1185">Reference proteome</keyword>
<reference evidence="2 3" key="1">
    <citation type="journal article" date="2019" name="Sci. Rep.">
        <title>Orb-weaving spider Araneus ventricosus genome elucidates the spidroin gene catalogue.</title>
        <authorList>
            <person name="Kono N."/>
            <person name="Nakamura H."/>
            <person name="Ohtoshi R."/>
            <person name="Moran D.A.P."/>
            <person name="Shinohara A."/>
            <person name="Yoshida Y."/>
            <person name="Fujiwara M."/>
            <person name="Mori M."/>
            <person name="Tomita M."/>
            <person name="Arakawa K."/>
        </authorList>
    </citation>
    <scope>NUCLEOTIDE SEQUENCE [LARGE SCALE GENOMIC DNA]</scope>
</reference>
<name>A0A4Y2SGC2_ARAVE</name>
<evidence type="ECO:0000313" key="2">
    <source>
        <dbReference type="EMBL" id="GBN87177.1"/>
    </source>
</evidence>
<dbReference type="EMBL" id="BGPR01021670">
    <property type="protein sequence ID" value="GBN87177.1"/>
    <property type="molecule type" value="Genomic_DNA"/>
</dbReference>
<dbReference type="AlphaFoldDB" id="A0A4Y2SGC2"/>
<feature type="region of interest" description="Disordered" evidence="1">
    <location>
        <begin position="1"/>
        <end position="52"/>
    </location>
</feature>
<sequence>MEGQHYMDTIPATSNKATPTRKCVVSNSNQIRRETRQSGPPTNSKASGRRVRVVKDHKHTVSVHTAQPRVFRRQVPMVLGSFVEPPKKGITFWPLPVATTGKEADIAVKMMYFSLGQSRLEIFSHSSGELEVGFK</sequence>
<comment type="caution">
    <text evidence="2">The sequence shown here is derived from an EMBL/GenBank/DDBJ whole genome shotgun (WGS) entry which is preliminary data.</text>
</comment>
<accession>A0A4Y2SGC2</accession>
<evidence type="ECO:0000256" key="1">
    <source>
        <dbReference type="SAM" id="MobiDB-lite"/>
    </source>
</evidence>
<proteinExistence type="predicted"/>
<protein>
    <submittedName>
        <fullName evidence="2">Uncharacterized protein</fullName>
    </submittedName>
</protein>
<dbReference type="Proteomes" id="UP000499080">
    <property type="component" value="Unassembled WGS sequence"/>
</dbReference>
<evidence type="ECO:0000313" key="3">
    <source>
        <dbReference type="Proteomes" id="UP000499080"/>
    </source>
</evidence>
<organism evidence="2 3">
    <name type="scientific">Araneus ventricosus</name>
    <name type="common">Orbweaver spider</name>
    <name type="synonym">Epeira ventricosa</name>
    <dbReference type="NCBI Taxonomy" id="182803"/>
    <lineage>
        <taxon>Eukaryota</taxon>
        <taxon>Metazoa</taxon>
        <taxon>Ecdysozoa</taxon>
        <taxon>Arthropoda</taxon>
        <taxon>Chelicerata</taxon>
        <taxon>Arachnida</taxon>
        <taxon>Araneae</taxon>
        <taxon>Araneomorphae</taxon>
        <taxon>Entelegynae</taxon>
        <taxon>Araneoidea</taxon>
        <taxon>Araneidae</taxon>
        <taxon>Araneus</taxon>
    </lineage>
</organism>
<gene>
    <name evidence="2" type="ORF">AVEN_85998_1</name>
</gene>